<organism evidence="5 6">
    <name type="scientific">Thermocatellispora tengchongensis</name>
    <dbReference type="NCBI Taxonomy" id="1073253"/>
    <lineage>
        <taxon>Bacteria</taxon>
        <taxon>Bacillati</taxon>
        <taxon>Actinomycetota</taxon>
        <taxon>Actinomycetes</taxon>
        <taxon>Streptosporangiales</taxon>
        <taxon>Streptosporangiaceae</taxon>
        <taxon>Thermocatellispora</taxon>
    </lineage>
</organism>
<evidence type="ECO:0000259" key="3">
    <source>
        <dbReference type="PROSITE" id="PS51172"/>
    </source>
</evidence>
<dbReference type="AlphaFoldDB" id="A0A840PGH2"/>
<gene>
    <name evidence="5" type="ORF">HNP84_004871</name>
</gene>
<dbReference type="Proteomes" id="UP000578449">
    <property type="component" value="Unassembled WGS sequence"/>
</dbReference>
<evidence type="ECO:0000259" key="4">
    <source>
        <dbReference type="PROSITE" id="PS51762"/>
    </source>
</evidence>
<dbReference type="SMART" id="SM01067">
    <property type="entry name" value="CBM_3"/>
    <property type="match status" value="1"/>
</dbReference>
<keyword evidence="6" id="KW-1185">Reference proteome</keyword>
<dbReference type="Pfam" id="PF00942">
    <property type="entry name" value="CBM_3"/>
    <property type="match status" value="1"/>
</dbReference>
<dbReference type="Pfam" id="PF00722">
    <property type="entry name" value="Glyco_hydro_16"/>
    <property type="match status" value="1"/>
</dbReference>
<feature type="signal peptide" evidence="2">
    <location>
        <begin position="1"/>
        <end position="27"/>
    </location>
</feature>
<dbReference type="RefSeq" id="WP_185052094.1">
    <property type="nucleotide sequence ID" value="NZ_BAABIX010000068.1"/>
</dbReference>
<name>A0A840PGH2_9ACTN</name>
<dbReference type="InterPro" id="IPR001956">
    <property type="entry name" value="CBM3"/>
</dbReference>
<feature type="compositionally biased region" description="Low complexity" evidence="1">
    <location>
        <begin position="176"/>
        <end position="190"/>
    </location>
</feature>
<dbReference type="GO" id="GO:0004553">
    <property type="term" value="F:hydrolase activity, hydrolyzing O-glycosyl compounds"/>
    <property type="evidence" value="ECO:0007669"/>
    <property type="project" value="InterPro"/>
</dbReference>
<dbReference type="PROSITE" id="PS51762">
    <property type="entry name" value="GH16_2"/>
    <property type="match status" value="1"/>
</dbReference>
<comment type="caution">
    <text evidence="5">The sequence shown here is derived from an EMBL/GenBank/DDBJ whole genome shotgun (WGS) entry which is preliminary data.</text>
</comment>
<evidence type="ECO:0000256" key="2">
    <source>
        <dbReference type="SAM" id="SignalP"/>
    </source>
</evidence>
<keyword evidence="2" id="KW-0732">Signal</keyword>
<dbReference type="CDD" id="cd00413">
    <property type="entry name" value="Glyco_hydrolase_16"/>
    <property type="match status" value="1"/>
</dbReference>
<feature type="domain" description="CBM3" evidence="3">
    <location>
        <begin position="27"/>
        <end position="177"/>
    </location>
</feature>
<dbReference type="Gene3D" id="2.60.120.200">
    <property type="match status" value="1"/>
</dbReference>
<evidence type="ECO:0008006" key="7">
    <source>
        <dbReference type="Google" id="ProtNLM"/>
    </source>
</evidence>
<proteinExistence type="predicted"/>
<evidence type="ECO:0000313" key="6">
    <source>
        <dbReference type="Proteomes" id="UP000578449"/>
    </source>
</evidence>
<dbReference type="GO" id="GO:0005975">
    <property type="term" value="P:carbohydrate metabolic process"/>
    <property type="evidence" value="ECO:0007669"/>
    <property type="project" value="InterPro"/>
</dbReference>
<dbReference type="InterPro" id="IPR036966">
    <property type="entry name" value="CBM3_sf"/>
</dbReference>
<dbReference type="SUPFAM" id="SSF49899">
    <property type="entry name" value="Concanavalin A-like lectins/glucanases"/>
    <property type="match status" value="1"/>
</dbReference>
<dbReference type="InterPro" id="IPR000757">
    <property type="entry name" value="Beta-glucanase-like"/>
</dbReference>
<dbReference type="GO" id="GO:0030248">
    <property type="term" value="F:cellulose binding"/>
    <property type="evidence" value="ECO:0007669"/>
    <property type="project" value="InterPro"/>
</dbReference>
<feature type="domain" description="GH16" evidence="4">
    <location>
        <begin position="178"/>
        <end position="438"/>
    </location>
</feature>
<dbReference type="Gene3D" id="2.60.40.710">
    <property type="entry name" value="Endoglucanase-like"/>
    <property type="match status" value="1"/>
</dbReference>
<dbReference type="InterPro" id="IPR008965">
    <property type="entry name" value="CBM2/CBM3_carb-bd_dom_sf"/>
</dbReference>
<dbReference type="SUPFAM" id="SSF49384">
    <property type="entry name" value="Carbohydrate-binding domain"/>
    <property type="match status" value="1"/>
</dbReference>
<reference evidence="5 6" key="1">
    <citation type="submission" date="2020-08" db="EMBL/GenBank/DDBJ databases">
        <title>Genomic Encyclopedia of Type Strains, Phase IV (KMG-IV): sequencing the most valuable type-strain genomes for metagenomic binning, comparative biology and taxonomic classification.</title>
        <authorList>
            <person name="Goeker M."/>
        </authorList>
    </citation>
    <scope>NUCLEOTIDE SEQUENCE [LARGE SCALE GENOMIC DNA]</scope>
    <source>
        <strain evidence="5 6">DSM 45615</strain>
    </source>
</reference>
<protein>
    <recommendedName>
        <fullName evidence="7">Hydrolase</fullName>
    </recommendedName>
</protein>
<evidence type="ECO:0000256" key="1">
    <source>
        <dbReference type="SAM" id="MobiDB-lite"/>
    </source>
</evidence>
<feature type="region of interest" description="Disordered" evidence="1">
    <location>
        <begin position="176"/>
        <end position="195"/>
    </location>
</feature>
<dbReference type="InterPro" id="IPR013320">
    <property type="entry name" value="ConA-like_dom_sf"/>
</dbReference>
<evidence type="ECO:0000313" key="5">
    <source>
        <dbReference type="EMBL" id="MBB5135135.1"/>
    </source>
</evidence>
<accession>A0A840PGH2</accession>
<feature type="chain" id="PRO_5032740587" description="Hydrolase" evidence="2">
    <location>
        <begin position="28"/>
        <end position="463"/>
    </location>
</feature>
<dbReference type="EMBL" id="JACHGN010000010">
    <property type="protein sequence ID" value="MBB5135135.1"/>
    <property type="molecule type" value="Genomic_DNA"/>
</dbReference>
<sequence length="463" mass="50523">MRLRKILLVVTLAAMVATGGLIRAASADSGLRVQYRTTMTGASAYETQPWFKIRNTGSSAASLSRYTIRYYFTGNGAAYSFSCAWAVVGCGTLRHRFVTLATPVNGADRYLEIGFTSGTLAAGADTGDIQLRLWRTDWQNVNQADDYSFGAAQTSYADWARTPLYLDGVLDWGTPASTDPTTSPSPTVTPTVPPGERTELFDDFSYTNSSDPRIGQRRWSVRTNPGGPGIPGASWPASAVTFPSIGTGNQALTLTATTDGTASGTSQAEMLHQRKFFEGTYAARVRFTDAPQSGPDGDNVVQTFFTITPLAFDLDPNYGEIDFEYLPNGGWGAQGPIMYMTTWETYRNEPWLSDNTYTTVNQSMAGWHTLVFQVSGGNVTYYIDGQQVAQHGGKYYPETPMSINFNHWFINGGLNGSSTQRSYVQQVDWVYHAKNEVVAPTAVQGRVDAFRAAGTAWTDSVPE</sequence>
<dbReference type="PROSITE" id="PS51172">
    <property type="entry name" value="CBM3"/>
    <property type="match status" value="1"/>
</dbReference>